<feature type="region of interest" description="Disordered" evidence="1">
    <location>
        <begin position="37"/>
        <end position="93"/>
    </location>
</feature>
<evidence type="ECO:0000313" key="3">
    <source>
        <dbReference type="RefSeq" id="XP_053059749.1"/>
    </source>
</evidence>
<organism evidence="2 3">
    <name type="scientific">Acinonyx jubatus</name>
    <name type="common">Cheetah</name>
    <dbReference type="NCBI Taxonomy" id="32536"/>
    <lineage>
        <taxon>Eukaryota</taxon>
        <taxon>Metazoa</taxon>
        <taxon>Chordata</taxon>
        <taxon>Craniata</taxon>
        <taxon>Vertebrata</taxon>
        <taxon>Euteleostomi</taxon>
        <taxon>Mammalia</taxon>
        <taxon>Eutheria</taxon>
        <taxon>Laurasiatheria</taxon>
        <taxon>Carnivora</taxon>
        <taxon>Feliformia</taxon>
        <taxon>Felidae</taxon>
        <taxon>Felinae</taxon>
        <taxon>Acinonyx</taxon>
    </lineage>
</organism>
<dbReference type="Proteomes" id="UP001652583">
    <property type="component" value="Chromosome C1"/>
</dbReference>
<feature type="compositionally biased region" description="Basic and acidic residues" evidence="1">
    <location>
        <begin position="37"/>
        <end position="50"/>
    </location>
</feature>
<dbReference type="RefSeq" id="XP_053059749.1">
    <property type="nucleotide sequence ID" value="XM_053203774.1"/>
</dbReference>
<proteinExistence type="predicted"/>
<protein>
    <submittedName>
        <fullName evidence="3">Uncharacterized protein LOC128311886</fullName>
    </submittedName>
</protein>
<reference evidence="3" key="2">
    <citation type="submission" date="2025-08" db="UniProtKB">
        <authorList>
            <consortium name="RefSeq"/>
        </authorList>
    </citation>
    <scope>IDENTIFICATION</scope>
    <source>
        <tissue evidence="3">Blood</tissue>
    </source>
</reference>
<accession>A0ABM3NK07</accession>
<reference evidence="2" key="1">
    <citation type="submission" date="2025-05" db="UniProtKB">
        <authorList>
            <consortium name="RefSeq"/>
        </authorList>
    </citation>
    <scope>NUCLEOTIDE SEQUENCE [LARGE SCALE GENOMIC DNA]</scope>
</reference>
<dbReference type="GeneID" id="128311886"/>
<gene>
    <name evidence="3" type="primary">LOC128311886</name>
</gene>
<evidence type="ECO:0000256" key="1">
    <source>
        <dbReference type="SAM" id="MobiDB-lite"/>
    </source>
</evidence>
<keyword evidence="2" id="KW-1185">Reference proteome</keyword>
<feature type="compositionally biased region" description="Basic residues" evidence="1">
    <location>
        <begin position="83"/>
        <end position="93"/>
    </location>
</feature>
<feature type="region of interest" description="Disordered" evidence="1">
    <location>
        <begin position="146"/>
        <end position="166"/>
    </location>
</feature>
<name>A0ABM3NK07_ACIJB</name>
<feature type="region of interest" description="Disordered" evidence="1">
    <location>
        <begin position="211"/>
        <end position="231"/>
    </location>
</feature>
<evidence type="ECO:0000313" key="2">
    <source>
        <dbReference type="Proteomes" id="UP001652583"/>
    </source>
</evidence>
<sequence>MLKGVFGHKNPRPCNSCRMPYALCCHHWLHLAETGSETHWRIPSRRRGEPEPGSGVDSGVRGSEACPESPEPAPPPRSPPKGRQVRTRFRRAPVLREPVEVGVGQPVHWALRDPQPPRGGPRPYLPLRIWPRVARIVCPAPSAAAATTRLKGPGPETAGRLQRGRRRGWAARAGRHAFPVPPPPDRCFPSAGVRGVASVLAAPWRKTLGERASGLPPVGPQSIQTTKSVSRPPRAAWAKATRCGAADSVARCWDPQMIPDQPYGRCTPATSQHRDLADLGFSSSLGADAVPPFLCLGVGQSQGPGLSPLCPFSVTDTATFIFVPQTCCSRPLPLPLPAVSCSSHMEDPGQVHLSRLKQREETL</sequence>
<feature type="compositionally biased region" description="Pro residues" evidence="1">
    <location>
        <begin position="69"/>
        <end position="79"/>
    </location>
</feature>